<keyword evidence="4" id="KW-1185">Reference proteome</keyword>
<dbReference type="AlphaFoldDB" id="W4L6Z4"/>
<keyword evidence="2" id="KW-0378">Hydrolase</keyword>
<dbReference type="Proteomes" id="UP000019141">
    <property type="component" value="Unassembled WGS sequence"/>
</dbReference>
<dbReference type="Gene3D" id="1.10.150.240">
    <property type="entry name" value="Putative phosphatase, domain 2"/>
    <property type="match status" value="1"/>
</dbReference>
<dbReference type="PANTHER" id="PTHR43316">
    <property type="entry name" value="HYDROLASE, HALOACID DELAHOGENASE-RELATED"/>
    <property type="match status" value="1"/>
</dbReference>
<dbReference type="InterPro" id="IPR023198">
    <property type="entry name" value="PGP-like_dom2"/>
</dbReference>
<dbReference type="PATRIC" id="fig|1429438.4.peg.7599"/>
<dbReference type="Pfam" id="PF00702">
    <property type="entry name" value="Hydrolase"/>
    <property type="match status" value="1"/>
</dbReference>
<dbReference type="SUPFAM" id="SSF56784">
    <property type="entry name" value="HAD-like"/>
    <property type="match status" value="1"/>
</dbReference>
<dbReference type="SFLD" id="SFLDG01129">
    <property type="entry name" value="C1.5:_HAD__Beta-PGM__Phosphata"/>
    <property type="match status" value="1"/>
</dbReference>
<dbReference type="InterPro" id="IPR051540">
    <property type="entry name" value="S-2-haloacid_dehalogenase"/>
</dbReference>
<dbReference type="InterPro" id="IPR023214">
    <property type="entry name" value="HAD_sf"/>
</dbReference>
<evidence type="ECO:0000313" key="3">
    <source>
        <dbReference type="EMBL" id="ETW93131.1"/>
    </source>
</evidence>
<evidence type="ECO:0000256" key="2">
    <source>
        <dbReference type="ARBA" id="ARBA00022801"/>
    </source>
</evidence>
<name>W4L6Z4_ENTF1</name>
<dbReference type="GO" id="GO:0019120">
    <property type="term" value="F:hydrolase activity, acting on acid halide bonds, in C-halide compounds"/>
    <property type="evidence" value="ECO:0007669"/>
    <property type="project" value="InterPro"/>
</dbReference>
<dbReference type="HOGENOM" id="CLU_045011_3_1_7"/>
<dbReference type="InterPro" id="IPR036412">
    <property type="entry name" value="HAD-like_sf"/>
</dbReference>
<sequence>MPASAIDILKREVKVLTFDQYGTVVDMQSGLTEAVTPFLQEKNWPGEPHRFVTWWRRTHYEDSMIDALCDRGHTPYREIGHRAVSHVMQRAGIDYTQDDVTWLVSQIETLRPFPDVINALRKLHTRYRLVILSNGDRDMLERAKAHIGYDFDLTISVQEAGYFKPHYATYEKAAELIGEERASIMHVANHAFDCIGAKAFGMRTAFIDRRKRPYGETPHQPDLIVGNFAELADGLVD</sequence>
<comment type="similarity">
    <text evidence="1">Belongs to the HAD-like hydrolase superfamily. S-2-haloalkanoic acid dehalogenase family.</text>
</comment>
<protein>
    <submittedName>
        <fullName evidence="3">Haloacid dehalogenase</fullName>
    </submittedName>
</protein>
<dbReference type="PANTHER" id="PTHR43316:SF3">
    <property type="entry name" value="HALOACID DEHALOGENASE, TYPE II (AFU_ORTHOLOGUE AFUA_2G07750)-RELATED"/>
    <property type="match status" value="1"/>
</dbReference>
<dbReference type="NCBIfam" id="TIGR01428">
    <property type="entry name" value="HAD_type_II"/>
    <property type="match status" value="1"/>
</dbReference>
<accession>W4L6Z4</accession>
<dbReference type="SFLD" id="SFLDS00003">
    <property type="entry name" value="Haloacid_Dehalogenase"/>
    <property type="match status" value="1"/>
</dbReference>
<dbReference type="InterPro" id="IPR006328">
    <property type="entry name" value="2-HAD"/>
</dbReference>
<dbReference type="PRINTS" id="PR00413">
    <property type="entry name" value="HADHALOGNASE"/>
</dbReference>
<dbReference type="Gene3D" id="3.40.50.1000">
    <property type="entry name" value="HAD superfamily/HAD-like"/>
    <property type="match status" value="1"/>
</dbReference>
<gene>
    <name evidence="3" type="ORF">ETSY1_40560</name>
</gene>
<dbReference type="InterPro" id="IPR006439">
    <property type="entry name" value="HAD-SF_hydro_IA"/>
</dbReference>
<dbReference type="NCBIfam" id="TIGR01493">
    <property type="entry name" value="HAD-SF-IA-v2"/>
    <property type="match status" value="1"/>
</dbReference>
<evidence type="ECO:0000256" key="1">
    <source>
        <dbReference type="ARBA" id="ARBA00008106"/>
    </source>
</evidence>
<evidence type="ECO:0000313" key="4">
    <source>
        <dbReference type="Proteomes" id="UP000019141"/>
    </source>
</evidence>
<dbReference type="EMBL" id="AZHW01001300">
    <property type="protein sequence ID" value="ETW93131.1"/>
    <property type="molecule type" value="Genomic_DNA"/>
</dbReference>
<comment type="caution">
    <text evidence="3">The sequence shown here is derived from an EMBL/GenBank/DDBJ whole genome shotgun (WGS) entry which is preliminary data.</text>
</comment>
<dbReference type="CDD" id="cd02588">
    <property type="entry name" value="HAD_L2-DEX"/>
    <property type="match status" value="1"/>
</dbReference>
<organism evidence="3 4">
    <name type="scientific">Entotheonella factor</name>
    <dbReference type="NCBI Taxonomy" id="1429438"/>
    <lineage>
        <taxon>Bacteria</taxon>
        <taxon>Pseudomonadati</taxon>
        <taxon>Nitrospinota/Tectimicrobiota group</taxon>
        <taxon>Candidatus Tectimicrobiota</taxon>
        <taxon>Candidatus Entotheonellia</taxon>
        <taxon>Candidatus Entotheonellales</taxon>
        <taxon>Candidatus Entotheonellaceae</taxon>
        <taxon>Candidatus Entotheonella</taxon>
    </lineage>
</organism>
<proteinExistence type="inferred from homology"/>
<reference evidence="3 4" key="1">
    <citation type="journal article" date="2014" name="Nature">
        <title>An environmental bacterial taxon with a large and distinct metabolic repertoire.</title>
        <authorList>
            <person name="Wilson M.C."/>
            <person name="Mori T."/>
            <person name="Ruckert C."/>
            <person name="Uria A.R."/>
            <person name="Helf M.J."/>
            <person name="Takada K."/>
            <person name="Gernert C."/>
            <person name="Steffens U.A."/>
            <person name="Heycke N."/>
            <person name="Schmitt S."/>
            <person name="Rinke C."/>
            <person name="Helfrich E.J."/>
            <person name="Brachmann A.O."/>
            <person name="Gurgui C."/>
            <person name="Wakimoto T."/>
            <person name="Kracht M."/>
            <person name="Crusemann M."/>
            <person name="Hentschel U."/>
            <person name="Abe I."/>
            <person name="Matsunaga S."/>
            <person name="Kalinowski J."/>
            <person name="Takeyama H."/>
            <person name="Piel J."/>
        </authorList>
    </citation>
    <scope>NUCLEOTIDE SEQUENCE [LARGE SCALE GENOMIC DNA]</scope>
    <source>
        <strain evidence="4">TSY1</strain>
    </source>
</reference>